<name>A0A3N9XFR3_9ACTN</name>
<gene>
    <name evidence="2" type="ORF">DDE19_30115</name>
</gene>
<reference evidence="2 3" key="1">
    <citation type="submission" date="2018-04" db="EMBL/GenBank/DDBJ databases">
        <title>Micromonosporas from Atacama Desert.</title>
        <authorList>
            <person name="Carro L."/>
            <person name="Klenk H.-P."/>
            <person name="Goodfellow M."/>
        </authorList>
    </citation>
    <scope>NUCLEOTIDE SEQUENCE [LARGE SCALE GENOMIC DNA]</scope>
    <source>
        <strain evidence="2 3">LB19</strain>
    </source>
</reference>
<evidence type="ECO:0000313" key="2">
    <source>
        <dbReference type="EMBL" id="RQX11739.1"/>
    </source>
</evidence>
<protein>
    <recommendedName>
        <fullName evidence="4">DoxX family protein</fullName>
    </recommendedName>
</protein>
<dbReference type="AlphaFoldDB" id="A0A3N9XFR3"/>
<comment type="caution">
    <text evidence="2">The sequence shown here is derived from an EMBL/GenBank/DDBJ whole genome shotgun (WGS) entry which is preliminary data.</text>
</comment>
<sequence>MTTRRSEAVALAGLLAAAGVTHLVRPGVYDPIVPRALPGPPRFWTYASGVAELAVAAAVANPATRSAGGRAAAALFVAVLPANVKMAVDWRHRRPTKRAIAYGRVPLQAPLIWWALRVARADTAGRQPR</sequence>
<dbReference type="PANTHER" id="PTHR36974">
    <property type="entry name" value="MEMBRANE PROTEIN-RELATED"/>
    <property type="match status" value="1"/>
</dbReference>
<dbReference type="OrthoDB" id="3267646at2"/>
<dbReference type="Proteomes" id="UP000278981">
    <property type="component" value="Unassembled WGS sequence"/>
</dbReference>
<feature type="transmembrane region" description="Helical" evidence="1">
    <location>
        <begin position="71"/>
        <end position="88"/>
    </location>
</feature>
<keyword evidence="1" id="KW-0472">Membrane</keyword>
<keyword evidence="1" id="KW-1133">Transmembrane helix</keyword>
<evidence type="ECO:0008006" key="4">
    <source>
        <dbReference type="Google" id="ProtNLM"/>
    </source>
</evidence>
<accession>A0A3N9XFR3</accession>
<organism evidence="2 3">
    <name type="scientific">Micromonospora ureilytica</name>
    <dbReference type="NCBI Taxonomy" id="709868"/>
    <lineage>
        <taxon>Bacteria</taxon>
        <taxon>Bacillati</taxon>
        <taxon>Actinomycetota</taxon>
        <taxon>Actinomycetes</taxon>
        <taxon>Micromonosporales</taxon>
        <taxon>Micromonosporaceae</taxon>
        <taxon>Micromonospora</taxon>
    </lineage>
</organism>
<evidence type="ECO:0000313" key="3">
    <source>
        <dbReference type="Proteomes" id="UP000278981"/>
    </source>
</evidence>
<dbReference type="RefSeq" id="WP_124822647.1">
    <property type="nucleotide sequence ID" value="NZ_QDGB01000365.1"/>
</dbReference>
<dbReference type="EMBL" id="QDGB01000365">
    <property type="protein sequence ID" value="RQX11739.1"/>
    <property type="molecule type" value="Genomic_DNA"/>
</dbReference>
<proteinExistence type="predicted"/>
<keyword evidence="1" id="KW-0812">Transmembrane</keyword>
<dbReference type="PANTHER" id="PTHR36974:SF1">
    <property type="entry name" value="DOXX FAMILY MEMBRANE PROTEIN"/>
    <property type="match status" value="1"/>
</dbReference>
<evidence type="ECO:0000256" key="1">
    <source>
        <dbReference type="SAM" id="Phobius"/>
    </source>
</evidence>